<dbReference type="RefSeq" id="WP_135983420.1">
    <property type="nucleotide sequence ID" value="NZ_JAASQM010000002.1"/>
</dbReference>
<keyword evidence="2" id="KW-1185">Reference proteome</keyword>
<dbReference type="OrthoDB" id="5438043at2"/>
<gene>
    <name evidence="1" type="ORF">E5A74_06315</name>
</gene>
<evidence type="ECO:0000313" key="1">
    <source>
        <dbReference type="EMBL" id="TGX44406.1"/>
    </source>
</evidence>
<evidence type="ECO:0000313" key="2">
    <source>
        <dbReference type="Proteomes" id="UP000309848"/>
    </source>
</evidence>
<dbReference type="EMBL" id="SRXU01000002">
    <property type="protein sequence ID" value="TGX44406.1"/>
    <property type="molecule type" value="Genomic_DNA"/>
</dbReference>
<dbReference type="Proteomes" id="UP000309848">
    <property type="component" value="Unassembled WGS sequence"/>
</dbReference>
<reference evidence="1 2" key="1">
    <citation type="submission" date="2019-04" db="EMBL/GenBank/DDBJ databases">
        <title>Sphingomonas psychrotolerans sp. nov., isolated from soil in the Tianshan Mountains, Xinjiang, China.</title>
        <authorList>
            <person name="Luo Y."/>
            <person name="Sheng H."/>
        </authorList>
    </citation>
    <scope>NUCLEOTIDE SEQUENCE [LARGE SCALE GENOMIC DNA]</scope>
    <source>
        <strain evidence="1 2">KIS18-15</strain>
    </source>
</reference>
<organism evidence="1 2">
    <name type="scientific">Sphingomonas naasensis</name>
    <dbReference type="NCBI Taxonomy" id="1344951"/>
    <lineage>
        <taxon>Bacteria</taxon>
        <taxon>Pseudomonadati</taxon>
        <taxon>Pseudomonadota</taxon>
        <taxon>Alphaproteobacteria</taxon>
        <taxon>Sphingomonadales</taxon>
        <taxon>Sphingomonadaceae</taxon>
        <taxon>Sphingomonas</taxon>
    </lineage>
</organism>
<dbReference type="Gene3D" id="2.60.40.2250">
    <property type="match status" value="1"/>
</dbReference>
<comment type="caution">
    <text evidence="1">The sequence shown here is derived from an EMBL/GenBank/DDBJ whole genome shotgun (WGS) entry which is preliminary data.</text>
</comment>
<proteinExistence type="predicted"/>
<dbReference type="AlphaFoldDB" id="A0A4S1WSM4"/>
<name>A0A4S1WSM4_9SPHN</name>
<accession>A0A4S1WSM4</accession>
<sequence length="94" mass="10626">MSLAIQASLDYWFEQPTDVLLQLEAAAIPEQVIESAHIDITPTEHFARVASQDMVGERIWVRVKGRLQVDYLATVRIARVLGYCLDLPSVPPHR</sequence>
<protein>
    <submittedName>
        <fullName evidence="1">Uncharacterized protein</fullName>
    </submittedName>
</protein>